<dbReference type="InterPro" id="IPR001796">
    <property type="entry name" value="DHFR_dom"/>
</dbReference>
<evidence type="ECO:0000256" key="5">
    <source>
        <dbReference type="ARBA" id="ARBA00023002"/>
    </source>
</evidence>
<organism evidence="7">
    <name type="scientific">bioreactor metagenome</name>
    <dbReference type="NCBI Taxonomy" id="1076179"/>
    <lineage>
        <taxon>unclassified sequences</taxon>
        <taxon>metagenomes</taxon>
        <taxon>ecological metagenomes</taxon>
    </lineage>
</organism>
<comment type="caution">
    <text evidence="7">The sequence shown here is derived from an EMBL/GenBank/DDBJ whole genome shotgun (WGS) entry which is preliminary data.</text>
</comment>
<dbReference type="GO" id="GO:0046654">
    <property type="term" value="P:tetrahydrofolate biosynthetic process"/>
    <property type="evidence" value="ECO:0007669"/>
    <property type="project" value="InterPro"/>
</dbReference>
<gene>
    <name evidence="7" type="ORF">SDC9_62446</name>
</gene>
<dbReference type="GO" id="GO:0046655">
    <property type="term" value="P:folic acid metabolic process"/>
    <property type="evidence" value="ECO:0007669"/>
    <property type="project" value="TreeGrafter"/>
</dbReference>
<sequence>MISIIVAVADNLAIGKDNNLLWHISEDLKYFKRITGGHTVIMGRKTWESIGRPLPNRRNIVISRSLKVDSLAGAEVFGSLESALATLPANEEHFIIGGGEIYREALPLAEKLYITFVHITVNDADTFFPEVEEREWREVGRESFERGEKFGRPFEFVVLERRR</sequence>
<evidence type="ECO:0000259" key="6">
    <source>
        <dbReference type="PROSITE" id="PS51330"/>
    </source>
</evidence>
<evidence type="ECO:0000256" key="2">
    <source>
        <dbReference type="ARBA" id="ARBA00012856"/>
    </source>
</evidence>
<keyword evidence="5" id="KW-0560">Oxidoreductase</keyword>
<dbReference type="PANTHER" id="PTHR48069">
    <property type="entry name" value="DIHYDROFOLATE REDUCTASE"/>
    <property type="match status" value="1"/>
</dbReference>
<dbReference type="Pfam" id="PF00186">
    <property type="entry name" value="DHFR_1"/>
    <property type="match status" value="1"/>
</dbReference>
<evidence type="ECO:0000313" key="7">
    <source>
        <dbReference type="EMBL" id="MPM16072.1"/>
    </source>
</evidence>
<protein>
    <recommendedName>
        <fullName evidence="2">dihydrofolate reductase</fullName>
        <ecNumber evidence="2">1.5.1.3</ecNumber>
    </recommendedName>
</protein>
<dbReference type="GO" id="GO:0046452">
    <property type="term" value="P:dihydrofolate metabolic process"/>
    <property type="evidence" value="ECO:0007669"/>
    <property type="project" value="TreeGrafter"/>
</dbReference>
<keyword evidence="3" id="KW-0554">One-carbon metabolism</keyword>
<dbReference type="SUPFAM" id="SSF53597">
    <property type="entry name" value="Dihydrofolate reductase-like"/>
    <property type="match status" value="1"/>
</dbReference>
<dbReference type="InterPro" id="IPR012259">
    <property type="entry name" value="DHFR"/>
</dbReference>
<dbReference type="PRINTS" id="PR00070">
    <property type="entry name" value="DHFR"/>
</dbReference>
<reference evidence="7" key="1">
    <citation type="submission" date="2019-08" db="EMBL/GenBank/DDBJ databases">
        <authorList>
            <person name="Kucharzyk K."/>
            <person name="Murdoch R.W."/>
            <person name="Higgins S."/>
            <person name="Loffler F."/>
        </authorList>
    </citation>
    <scope>NUCLEOTIDE SEQUENCE</scope>
</reference>
<dbReference type="Gene3D" id="3.40.430.10">
    <property type="entry name" value="Dihydrofolate Reductase, subunit A"/>
    <property type="match status" value="1"/>
</dbReference>
<dbReference type="EMBL" id="VSSQ01002547">
    <property type="protein sequence ID" value="MPM16072.1"/>
    <property type="molecule type" value="Genomic_DNA"/>
</dbReference>
<dbReference type="GO" id="GO:0005829">
    <property type="term" value="C:cytosol"/>
    <property type="evidence" value="ECO:0007669"/>
    <property type="project" value="TreeGrafter"/>
</dbReference>
<evidence type="ECO:0000256" key="3">
    <source>
        <dbReference type="ARBA" id="ARBA00022563"/>
    </source>
</evidence>
<dbReference type="PIRSF" id="PIRSF000194">
    <property type="entry name" value="DHFR"/>
    <property type="match status" value="1"/>
</dbReference>
<dbReference type="PROSITE" id="PS51330">
    <property type="entry name" value="DHFR_2"/>
    <property type="match status" value="1"/>
</dbReference>
<keyword evidence="4" id="KW-0521">NADP</keyword>
<dbReference type="InterPro" id="IPR024072">
    <property type="entry name" value="DHFR-like_dom_sf"/>
</dbReference>
<comment type="pathway">
    <text evidence="1">Cofactor biosynthesis; tetrahydrofolate biosynthesis; 5,6,7,8-tetrahydrofolate from 7,8-dihydrofolate: step 1/1.</text>
</comment>
<proteinExistence type="predicted"/>
<evidence type="ECO:0000256" key="4">
    <source>
        <dbReference type="ARBA" id="ARBA00022857"/>
    </source>
</evidence>
<dbReference type="GO" id="GO:0004146">
    <property type="term" value="F:dihydrofolate reductase activity"/>
    <property type="evidence" value="ECO:0007669"/>
    <property type="project" value="UniProtKB-EC"/>
</dbReference>
<dbReference type="GO" id="GO:0006730">
    <property type="term" value="P:one-carbon metabolic process"/>
    <property type="evidence" value="ECO:0007669"/>
    <property type="project" value="UniProtKB-KW"/>
</dbReference>
<dbReference type="GO" id="GO:0050661">
    <property type="term" value="F:NADP binding"/>
    <property type="evidence" value="ECO:0007669"/>
    <property type="project" value="InterPro"/>
</dbReference>
<dbReference type="GO" id="GO:0043168">
    <property type="term" value="F:anion binding"/>
    <property type="evidence" value="ECO:0007669"/>
    <property type="project" value="UniProtKB-ARBA"/>
</dbReference>
<dbReference type="AlphaFoldDB" id="A0A644XIP0"/>
<dbReference type="CDD" id="cd00209">
    <property type="entry name" value="DHFR"/>
    <property type="match status" value="1"/>
</dbReference>
<dbReference type="FunFam" id="3.40.430.10:FF:000001">
    <property type="entry name" value="Dihydrofolate reductase"/>
    <property type="match status" value="1"/>
</dbReference>
<feature type="domain" description="DHFR" evidence="6">
    <location>
        <begin position="1"/>
        <end position="161"/>
    </location>
</feature>
<evidence type="ECO:0000256" key="1">
    <source>
        <dbReference type="ARBA" id="ARBA00004903"/>
    </source>
</evidence>
<name>A0A644XIP0_9ZZZZ</name>
<dbReference type="PANTHER" id="PTHR48069:SF3">
    <property type="entry name" value="DIHYDROFOLATE REDUCTASE"/>
    <property type="match status" value="1"/>
</dbReference>
<accession>A0A644XIP0</accession>
<dbReference type="EC" id="1.5.1.3" evidence="2"/>